<dbReference type="EMBL" id="AHMY02000015">
    <property type="protein sequence ID" value="EKO17078.1"/>
    <property type="molecule type" value="Genomic_DNA"/>
</dbReference>
<accession>A0A0E2B6Y7</accession>
<dbReference type="Proteomes" id="UP000006253">
    <property type="component" value="Unassembled WGS sequence"/>
</dbReference>
<dbReference type="AlphaFoldDB" id="A0A0E2B6Y7"/>
<evidence type="ECO:0000313" key="2">
    <source>
        <dbReference type="Proteomes" id="UP000006253"/>
    </source>
</evidence>
<protein>
    <submittedName>
        <fullName evidence="1">Uncharacterized protein</fullName>
    </submittedName>
</protein>
<organism evidence="1 2">
    <name type="scientific">Leptospira kirschneri str. H1</name>
    <dbReference type="NCBI Taxonomy" id="1049966"/>
    <lineage>
        <taxon>Bacteria</taxon>
        <taxon>Pseudomonadati</taxon>
        <taxon>Spirochaetota</taxon>
        <taxon>Spirochaetia</taxon>
        <taxon>Leptospirales</taxon>
        <taxon>Leptospiraceae</taxon>
        <taxon>Leptospira</taxon>
    </lineage>
</organism>
<evidence type="ECO:0000313" key="1">
    <source>
        <dbReference type="EMBL" id="EKO17078.1"/>
    </source>
</evidence>
<reference evidence="1 2" key="1">
    <citation type="submission" date="2012-10" db="EMBL/GenBank/DDBJ databases">
        <authorList>
            <person name="Harkins D.M."/>
            <person name="Durkin A.S."/>
            <person name="Brinkac L.M."/>
            <person name="Selengut J.D."/>
            <person name="Sanka R."/>
            <person name="DePew J."/>
            <person name="Purushe J."/>
            <person name="Peacock S.J."/>
            <person name="Thaipadungpanit J."/>
            <person name="Wuthiekanun V.W."/>
            <person name="Day N.P."/>
            <person name="Vinetz J.M."/>
            <person name="Sutton G.G."/>
            <person name="Nelson W.C."/>
            <person name="Fouts D.E."/>
        </authorList>
    </citation>
    <scope>NUCLEOTIDE SEQUENCE [LARGE SCALE GENOMIC DNA]</scope>
    <source>
        <strain evidence="1 2">H1</strain>
    </source>
</reference>
<comment type="caution">
    <text evidence="1">The sequence shown here is derived from an EMBL/GenBank/DDBJ whole genome shotgun (WGS) entry which is preliminary data.</text>
</comment>
<gene>
    <name evidence="1" type="ORF">LEP1GSC081_3738</name>
</gene>
<sequence>MLIGTREFFNNSIIDFYYKILNEDLKEDIVVPTNYVTLHIFNGRQL</sequence>
<name>A0A0E2B6Y7_9LEPT</name>
<proteinExistence type="predicted"/>